<dbReference type="InterPro" id="IPR011009">
    <property type="entry name" value="Kinase-like_dom_sf"/>
</dbReference>
<feature type="region of interest" description="Disordered" evidence="1">
    <location>
        <begin position="207"/>
        <end position="241"/>
    </location>
</feature>
<comment type="caution">
    <text evidence="2">The sequence shown here is derived from an EMBL/GenBank/DDBJ whole genome shotgun (WGS) entry which is preliminary data.</text>
</comment>
<dbReference type="OrthoDB" id="5125808at2"/>
<sequence>MTFDGDDGGARAMRLIERLEHLEGDCIPRVLDVCLDADGAPAVVLDFCGETLAAVVSAGVRLRGGELVTVLAPVLAALSSMHDRGLVHGAVSASSIAIGTGGRPLLLGCERATVASDSVDRRDRHRGAAGDLRSFADLVDDLAEAVSDPEARDRAARVADEIRAGAETPFAEGVRTAVEVRLFEIADPLPLAFDAGAEIDVGNSAGRAARSLGSPVVPRSRMRERSRSTPRRIVEGASSALSGGIGRSADLIRHRTEGWRSAEGGRRRRVLVAAGGAVVVAVVVATLIPTGDSSDADPASTEPAPTARASSAGAALSETANEPTDAPAEPTETAGPSNASSASPTDPDDAVAGTRGTLDALAGCSTGATDGCWETVFESGSRLLETVRRDGTGDLPRALGLPLDALTITQQQDLGDARLVALDPTDETEPASVLMIRTEAGWRIREVFGTAP</sequence>
<proteinExistence type="predicted"/>
<feature type="region of interest" description="Disordered" evidence="1">
    <location>
        <begin position="290"/>
        <end position="354"/>
    </location>
</feature>
<keyword evidence="3" id="KW-1185">Reference proteome</keyword>
<evidence type="ECO:0000313" key="2">
    <source>
        <dbReference type="EMBL" id="RUR00777.1"/>
    </source>
</evidence>
<dbReference type="SUPFAM" id="SSF56112">
    <property type="entry name" value="Protein kinase-like (PK-like)"/>
    <property type="match status" value="1"/>
</dbReference>
<dbReference type="Proteomes" id="UP000274909">
    <property type="component" value="Unassembled WGS sequence"/>
</dbReference>
<organism evidence="2 3">
    <name type="scientific">Labedella endophytica</name>
    <dbReference type="NCBI Taxonomy" id="1523160"/>
    <lineage>
        <taxon>Bacteria</taxon>
        <taxon>Bacillati</taxon>
        <taxon>Actinomycetota</taxon>
        <taxon>Actinomycetes</taxon>
        <taxon>Micrococcales</taxon>
        <taxon>Microbacteriaceae</taxon>
        <taxon>Labedella</taxon>
    </lineage>
</organism>
<gene>
    <name evidence="2" type="ORF">ELQ94_04245</name>
</gene>
<name>A0A3S0VTC8_9MICO</name>
<accession>A0A3S0VTC8</accession>
<protein>
    <recommendedName>
        <fullName evidence="4">Protein kinase domain-containing protein</fullName>
    </recommendedName>
</protein>
<evidence type="ECO:0000256" key="1">
    <source>
        <dbReference type="SAM" id="MobiDB-lite"/>
    </source>
</evidence>
<dbReference type="Gene3D" id="1.10.510.10">
    <property type="entry name" value="Transferase(Phosphotransferase) domain 1"/>
    <property type="match status" value="1"/>
</dbReference>
<evidence type="ECO:0000313" key="3">
    <source>
        <dbReference type="Proteomes" id="UP000274909"/>
    </source>
</evidence>
<dbReference type="RefSeq" id="WP_127047570.1">
    <property type="nucleotide sequence ID" value="NZ_RZGZ01000002.1"/>
</dbReference>
<feature type="compositionally biased region" description="Low complexity" evidence="1">
    <location>
        <begin position="304"/>
        <end position="317"/>
    </location>
</feature>
<dbReference type="EMBL" id="RZGZ01000002">
    <property type="protein sequence ID" value="RUR00777.1"/>
    <property type="molecule type" value="Genomic_DNA"/>
</dbReference>
<dbReference type="AlphaFoldDB" id="A0A3S0VTC8"/>
<evidence type="ECO:0008006" key="4">
    <source>
        <dbReference type="Google" id="ProtNLM"/>
    </source>
</evidence>
<reference evidence="2 3" key="1">
    <citation type="submission" date="2018-12" db="EMBL/GenBank/DDBJ databases">
        <authorList>
            <person name="Li F."/>
        </authorList>
    </citation>
    <scope>NUCLEOTIDE SEQUENCE [LARGE SCALE GENOMIC DNA]</scope>
    <source>
        <strain evidence="2 3">EGI 6500705</strain>
    </source>
</reference>
<feature type="compositionally biased region" description="Polar residues" evidence="1">
    <location>
        <begin position="334"/>
        <end position="344"/>
    </location>
</feature>